<dbReference type="Gene3D" id="3.40.50.1000">
    <property type="entry name" value="HAD superfamily/HAD-like"/>
    <property type="match status" value="1"/>
</dbReference>
<dbReference type="RefSeq" id="WP_016172056.1">
    <property type="nucleotide sequence ID" value="NZ_ASWK01000001.1"/>
</dbReference>
<gene>
    <name evidence="6" type="ORF">OMK_00875</name>
</gene>
<keyword evidence="7" id="KW-1185">Reference proteome</keyword>
<dbReference type="NCBIfam" id="TIGR01509">
    <property type="entry name" value="HAD-SF-IA-v3"/>
    <property type="match status" value="1"/>
</dbReference>
<dbReference type="Gene3D" id="1.10.150.240">
    <property type="entry name" value="Putative phosphatase, domain 2"/>
    <property type="match status" value="1"/>
</dbReference>
<dbReference type="PRINTS" id="PR00413">
    <property type="entry name" value="HADHALOGNASE"/>
</dbReference>
<evidence type="ECO:0000313" key="6">
    <source>
        <dbReference type="EMBL" id="EOT42515.1"/>
    </source>
</evidence>
<dbReference type="eggNOG" id="COG0637">
    <property type="taxonomic scope" value="Bacteria"/>
</dbReference>
<evidence type="ECO:0000256" key="3">
    <source>
        <dbReference type="ARBA" id="ARBA00022723"/>
    </source>
</evidence>
<comment type="similarity">
    <text evidence="2">Belongs to the HAD-like hydrolase superfamily. CbbY/CbbZ/Gph/YieH family.</text>
</comment>
<dbReference type="EMBL" id="AHYR01000004">
    <property type="protein sequence ID" value="EOT42515.1"/>
    <property type="molecule type" value="Genomic_DNA"/>
</dbReference>
<accession>S1NVV5</accession>
<evidence type="ECO:0000313" key="7">
    <source>
        <dbReference type="Proteomes" id="UP000014127"/>
    </source>
</evidence>
<dbReference type="HOGENOM" id="CLU_045011_13_3_9"/>
<dbReference type="SFLD" id="SFLDS00003">
    <property type="entry name" value="Haloacid_Dehalogenase"/>
    <property type="match status" value="1"/>
</dbReference>
<keyword evidence="3" id="KW-0479">Metal-binding</keyword>
<dbReference type="Proteomes" id="UP000014127">
    <property type="component" value="Unassembled WGS sequence"/>
</dbReference>
<dbReference type="InterPro" id="IPR006439">
    <property type="entry name" value="HAD-SF_hydro_IA"/>
</dbReference>
<dbReference type="SFLD" id="SFLDG01129">
    <property type="entry name" value="C1.5:_HAD__Beta-PGM__Phosphata"/>
    <property type="match status" value="1"/>
</dbReference>
<dbReference type="NCBIfam" id="TIGR01549">
    <property type="entry name" value="HAD-SF-IA-v1"/>
    <property type="match status" value="1"/>
</dbReference>
<dbReference type="SUPFAM" id="SSF56784">
    <property type="entry name" value="HAD-like"/>
    <property type="match status" value="1"/>
</dbReference>
<keyword evidence="5" id="KW-0119">Carbohydrate metabolism</keyword>
<dbReference type="AlphaFoldDB" id="S1NVV5"/>
<reference evidence="6 7" key="1">
    <citation type="submission" date="2013-03" db="EMBL/GenBank/DDBJ databases">
        <title>The Genome Sequence of Enterococcus dispar ATCC_51266 (Illumina only assembly).</title>
        <authorList>
            <consortium name="The Broad Institute Genomics Platform"/>
            <consortium name="The Broad Institute Genome Sequencing Center for Infectious Disease"/>
            <person name="Earl A."/>
            <person name="Russ C."/>
            <person name="Gilmore M."/>
            <person name="Surin D."/>
            <person name="Walker B."/>
            <person name="Young S."/>
            <person name="Zeng Q."/>
            <person name="Gargeya S."/>
            <person name="Fitzgerald M."/>
            <person name="Haas B."/>
            <person name="Abouelleil A."/>
            <person name="Allen A.W."/>
            <person name="Alvarado L."/>
            <person name="Arachchi H.M."/>
            <person name="Berlin A.M."/>
            <person name="Chapman S.B."/>
            <person name="Gainer-Dewar J."/>
            <person name="Goldberg J."/>
            <person name="Griggs A."/>
            <person name="Gujja S."/>
            <person name="Hansen M."/>
            <person name="Howarth C."/>
            <person name="Imamovic A."/>
            <person name="Ireland A."/>
            <person name="Larimer J."/>
            <person name="McCowan C."/>
            <person name="Murphy C."/>
            <person name="Pearson M."/>
            <person name="Poon T.W."/>
            <person name="Priest M."/>
            <person name="Roberts A."/>
            <person name="Saif S."/>
            <person name="Shea T."/>
            <person name="Sisk P."/>
            <person name="Sykes S."/>
            <person name="Wortman J."/>
            <person name="Nusbaum C."/>
            <person name="Birren B."/>
        </authorList>
    </citation>
    <scope>NUCLEOTIDE SEQUENCE [LARGE SCALE GENOMIC DNA]</scope>
    <source>
        <strain evidence="6 7">ATCC 51266</strain>
    </source>
</reference>
<proteinExistence type="inferred from homology"/>
<name>S1NVV5_9ENTE</name>
<sequence length="211" mass="24350">MTLGVIFDMDGVLIDSESFYFERRMNFFKEKNLIPGSRDKLEFVGLTEAEIWQVLVPITENRSFLKKEYQKYRKRHPIDFTKALRSDVKAVLKYLKREKIKIALASSSPKSEIEAMIHQNNLQSFFDFVISGESLTKSKPHPEIYQISKEALHCNQCIAIEDSPVGIYSAKAAQLYTLALKQDFPIDQSQADLLIDNLYDIIKVVENCIVY</sequence>
<dbReference type="Pfam" id="PF13419">
    <property type="entry name" value="HAD_2"/>
    <property type="match status" value="1"/>
</dbReference>
<evidence type="ECO:0000256" key="4">
    <source>
        <dbReference type="ARBA" id="ARBA00022842"/>
    </source>
</evidence>
<evidence type="ECO:0000256" key="1">
    <source>
        <dbReference type="ARBA" id="ARBA00001946"/>
    </source>
</evidence>
<dbReference type="InterPro" id="IPR036412">
    <property type="entry name" value="HAD-like_sf"/>
</dbReference>
<protein>
    <recommendedName>
        <fullName evidence="8">HAD superfamily hydrolase</fullName>
    </recommendedName>
</protein>
<comment type="cofactor">
    <cofactor evidence="1">
        <name>Mg(2+)</name>
        <dbReference type="ChEBI" id="CHEBI:18420"/>
    </cofactor>
</comment>
<keyword evidence="4" id="KW-0460">Magnesium</keyword>
<dbReference type="CDD" id="cd07505">
    <property type="entry name" value="HAD_BPGM-like"/>
    <property type="match status" value="1"/>
</dbReference>
<dbReference type="InterPro" id="IPR023214">
    <property type="entry name" value="HAD_sf"/>
</dbReference>
<evidence type="ECO:0000256" key="5">
    <source>
        <dbReference type="ARBA" id="ARBA00023277"/>
    </source>
</evidence>
<dbReference type="InterPro" id="IPR051600">
    <property type="entry name" value="Beta-PGM-like"/>
</dbReference>
<dbReference type="GO" id="GO:0046872">
    <property type="term" value="F:metal ion binding"/>
    <property type="evidence" value="ECO:0007669"/>
    <property type="project" value="UniProtKB-KW"/>
</dbReference>
<dbReference type="PANTHER" id="PTHR46193">
    <property type="entry name" value="6-PHOSPHOGLUCONATE PHOSPHATASE"/>
    <property type="match status" value="1"/>
</dbReference>
<comment type="caution">
    <text evidence="6">The sequence shown here is derived from an EMBL/GenBank/DDBJ whole genome shotgun (WGS) entry which is preliminary data.</text>
</comment>
<dbReference type="PATRIC" id="fig|1139219.3.peg.841"/>
<dbReference type="OrthoDB" id="9797743at2"/>
<organism evidence="6 7">
    <name type="scientific">Enterococcus dispar ATCC 51266</name>
    <dbReference type="NCBI Taxonomy" id="1139219"/>
    <lineage>
        <taxon>Bacteria</taxon>
        <taxon>Bacillati</taxon>
        <taxon>Bacillota</taxon>
        <taxon>Bacilli</taxon>
        <taxon>Lactobacillales</taxon>
        <taxon>Enterococcaceae</taxon>
        <taxon>Enterococcus</taxon>
    </lineage>
</organism>
<evidence type="ECO:0008006" key="8">
    <source>
        <dbReference type="Google" id="ProtNLM"/>
    </source>
</evidence>
<evidence type="ECO:0000256" key="2">
    <source>
        <dbReference type="ARBA" id="ARBA00006171"/>
    </source>
</evidence>
<dbReference type="PANTHER" id="PTHR46193:SF18">
    <property type="entry name" value="HEXITOL PHOSPHATASE B"/>
    <property type="match status" value="1"/>
</dbReference>
<dbReference type="InterPro" id="IPR041492">
    <property type="entry name" value="HAD_2"/>
</dbReference>
<dbReference type="STRING" id="44009.RV01_GL001099"/>
<dbReference type="GO" id="GO:0003824">
    <property type="term" value="F:catalytic activity"/>
    <property type="evidence" value="ECO:0007669"/>
    <property type="project" value="UniProtKB-ARBA"/>
</dbReference>
<dbReference type="SFLD" id="SFLDG01135">
    <property type="entry name" value="C1.5.6:_HAD__Beta-PGM__Phospha"/>
    <property type="match status" value="1"/>
</dbReference>
<dbReference type="InterPro" id="IPR023198">
    <property type="entry name" value="PGP-like_dom2"/>
</dbReference>